<dbReference type="AlphaFoldDB" id="A0A7W7TYW3"/>
<keyword evidence="2" id="KW-1185">Reference proteome</keyword>
<accession>A0A7W7TYW3</accession>
<name>A0A7W7TYW3_9ACTN</name>
<evidence type="ECO:0000313" key="2">
    <source>
        <dbReference type="Proteomes" id="UP000582643"/>
    </source>
</evidence>
<dbReference type="EMBL" id="JACHJY010000002">
    <property type="protein sequence ID" value="MBB4980490.1"/>
    <property type="molecule type" value="Genomic_DNA"/>
</dbReference>
<protein>
    <submittedName>
        <fullName evidence="1">Uncharacterized protein</fullName>
    </submittedName>
</protein>
<gene>
    <name evidence="1" type="ORF">GGE06_001398</name>
</gene>
<organism evidence="1 2">
    <name type="scientific">Streptomyces nymphaeiformis</name>
    <dbReference type="NCBI Taxonomy" id="2663842"/>
    <lineage>
        <taxon>Bacteria</taxon>
        <taxon>Bacillati</taxon>
        <taxon>Actinomycetota</taxon>
        <taxon>Actinomycetes</taxon>
        <taxon>Kitasatosporales</taxon>
        <taxon>Streptomycetaceae</taxon>
        <taxon>Streptomyces</taxon>
    </lineage>
</organism>
<proteinExistence type="predicted"/>
<evidence type="ECO:0000313" key="1">
    <source>
        <dbReference type="EMBL" id="MBB4980490.1"/>
    </source>
</evidence>
<sequence length="313" mass="31899">MHNMDRTQLEFGYGTGGGTAGEAEAYGAYAPEFEGAAGYGSQEAEGGFDEVREMELAGELLEVGDEAELEQFLGGLIRAAAPLLRGAAGKTLQGLLRGAARQFLPVLGSAAGNLVAPGVGGLIGSQLASKAGSLLGLEVEGLSREDQEFEAARQFVRFAADAARTAAGADGGAGAYGEYEGDFRGEFGDGAGAEFEGAGQEYGYEFEGAGGLAGEYQGEGEYRGAYEGEYEGGYAGEFEGDPEGDFEGVGEADAGAARAAVLSAAQRYAPGLVPLVSGAASAVPDLRGPAAYGGRRSSGRWVRRGRTIILLGI</sequence>
<comment type="caution">
    <text evidence="1">The sequence shown here is derived from an EMBL/GenBank/DDBJ whole genome shotgun (WGS) entry which is preliminary data.</text>
</comment>
<reference evidence="1 2" key="1">
    <citation type="submission" date="2020-08" db="EMBL/GenBank/DDBJ databases">
        <title>Genomic Encyclopedia of Type Strains, Phase III (KMG-III): the genomes of soil and plant-associated and newly described type strains.</title>
        <authorList>
            <person name="Whitman W."/>
        </authorList>
    </citation>
    <scope>NUCLEOTIDE SEQUENCE [LARGE SCALE GENOMIC DNA]</scope>
    <source>
        <strain evidence="1 2">SFB5A</strain>
    </source>
</reference>
<dbReference type="Proteomes" id="UP000582643">
    <property type="component" value="Unassembled WGS sequence"/>
</dbReference>